<proteinExistence type="inferred from homology"/>
<name>A0A7C1FUA8_THERO</name>
<dbReference type="InterPro" id="IPR050251">
    <property type="entry name" value="HpcH-HpaI_aldolase"/>
</dbReference>
<reference evidence="5" key="1">
    <citation type="journal article" date="2020" name="mSystems">
        <title>Genome- and Community-Level Interaction Insights into Carbon Utilization and Element Cycling Functions of Hydrothermarchaeota in Hydrothermal Sediment.</title>
        <authorList>
            <person name="Zhou Z."/>
            <person name="Liu Y."/>
            <person name="Xu W."/>
            <person name="Pan J."/>
            <person name="Luo Z.H."/>
            <person name="Li M."/>
        </authorList>
    </citation>
    <scope>NUCLEOTIDE SEQUENCE [LARGE SCALE GENOMIC DNA]</scope>
    <source>
        <strain evidence="5">SpSt-222</strain>
    </source>
</reference>
<dbReference type="Gene3D" id="3.20.20.60">
    <property type="entry name" value="Phosphoenolpyruvate-binding domains"/>
    <property type="match status" value="1"/>
</dbReference>
<dbReference type="GO" id="GO:0016832">
    <property type="term" value="F:aldehyde-lyase activity"/>
    <property type="evidence" value="ECO:0007669"/>
    <property type="project" value="TreeGrafter"/>
</dbReference>
<accession>A0A7C1FUA8</accession>
<dbReference type="Pfam" id="PF03328">
    <property type="entry name" value="HpcH_HpaI"/>
    <property type="match status" value="1"/>
</dbReference>
<comment type="similarity">
    <text evidence="1">Belongs to the HpcH/HpaI aldolase family.</text>
</comment>
<dbReference type="EMBL" id="DSJL01000011">
    <property type="protein sequence ID" value="HEF65912.1"/>
    <property type="molecule type" value="Genomic_DNA"/>
</dbReference>
<keyword evidence="3" id="KW-0456">Lyase</keyword>
<dbReference type="PANTHER" id="PTHR30502">
    <property type="entry name" value="2-KETO-3-DEOXY-L-RHAMNONATE ALDOLASE"/>
    <property type="match status" value="1"/>
</dbReference>
<dbReference type="PANTHER" id="PTHR30502:SF0">
    <property type="entry name" value="PHOSPHOENOLPYRUVATE CARBOXYLASE FAMILY PROTEIN"/>
    <property type="match status" value="1"/>
</dbReference>
<comment type="caution">
    <text evidence="5">The sequence shown here is derived from an EMBL/GenBank/DDBJ whole genome shotgun (WGS) entry which is preliminary data.</text>
</comment>
<gene>
    <name evidence="5" type="ORF">ENP47_09985</name>
</gene>
<dbReference type="InterPro" id="IPR015813">
    <property type="entry name" value="Pyrv/PenolPyrv_kinase-like_dom"/>
</dbReference>
<dbReference type="GO" id="GO:0005737">
    <property type="term" value="C:cytoplasm"/>
    <property type="evidence" value="ECO:0007669"/>
    <property type="project" value="TreeGrafter"/>
</dbReference>
<dbReference type="InterPro" id="IPR005000">
    <property type="entry name" value="Aldolase/citrate-lyase_domain"/>
</dbReference>
<keyword evidence="2" id="KW-0479">Metal-binding</keyword>
<evidence type="ECO:0000256" key="2">
    <source>
        <dbReference type="ARBA" id="ARBA00022723"/>
    </source>
</evidence>
<evidence type="ECO:0000259" key="4">
    <source>
        <dbReference type="Pfam" id="PF03328"/>
    </source>
</evidence>
<dbReference type="AlphaFoldDB" id="A0A7C1FUA8"/>
<evidence type="ECO:0000256" key="3">
    <source>
        <dbReference type="ARBA" id="ARBA00023239"/>
    </source>
</evidence>
<dbReference type="SUPFAM" id="SSF51621">
    <property type="entry name" value="Phosphoenolpyruvate/pyruvate domain"/>
    <property type="match status" value="1"/>
</dbReference>
<evidence type="ECO:0000313" key="5">
    <source>
        <dbReference type="EMBL" id="HEF65912.1"/>
    </source>
</evidence>
<organism evidence="5">
    <name type="scientific">Thermomicrobium roseum</name>
    <dbReference type="NCBI Taxonomy" id="500"/>
    <lineage>
        <taxon>Bacteria</taxon>
        <taxon>Pseudomonadati</taxon>
        <taxon>Thermomicrobiota</taxon>
        <taxon>Thermomicrobia</taxon>
        <taxon>Thermomicrobiales</taxon>
        <taxon>Thermomicrobiaceae</taxon>
        <taxon>Thermomicrobium</taxon>
    </lineage>
</organism>
<protein>
    <submittedName>
        <fullName evidence="5">2,4-dihydroxyhept-2-ene-1,7-dioic acid aldolase</fullName>
    </submittedName>
</protein>
<dbReference type="InterPro" id="IPR040442">
    <property type="entry name" value="Pyrv_kinase-like_dom_sf"/>
</dbReference>
<feature type="domain" description="HpcH/HpaI aldolase/citrate lyase" evidence="4">
    <location>
        <begin position="25"/>
        <end position="238"/>
    </location>
</feature>
<sequence length="261" mass="27994">MRENTAKRKMLAGQPAFGYTLQLGAPLVAEALANCGIDFILIDTQHGTFGSDTIIATLMALSCGRAVPMARVARNDYTLIGRLLDDGVLGIVVPLIHTQEDAQAVAEACRFPPRGKRSWGWGRARVYGSDYPEWIDEELFVAVQIESAQAVENAEAILSVPGIDGCWIGPGDLALSLGIDPRRAAEDDRQERAIERVLQACRNTGKIAGYAAYSIDDALRRAAQGFRFVTAGSDIGFLVQGALTGVERLGLAAQVGRGYGE</sequence>
<evidence type="ECO:0000256" key="1">
    <source>
        <dbReference type="ARBA" id="ARBA00005568"/>
    </source>
</evidence>
<dbReference type="GO" id="GO:0046872">
    <property type="term" value="F:metal ion binding"/>
    <property type="evidence" value="ECO:0007669"/>
    <property type="project" value="UniProtKB-KW"/>
</dbReference>